<comment type="caution">
    <text evidence="2">The sequence shown here is derived from an EMBL/GenBank/DDBJ whole genome shotgun (WGS) entry which is preliminary data.</text>
</comment>
<accession>A0AAJ4XK43</accession>
<dbReference type="AlphaFoldDB" id="A0AAJ4XK43"/>
<keyword evidence="3" id="KW-1185">Reference proteome</keyword>
<evidence type="ECO:0000313" key="3">
    <source>
        <dbReference type="Proteomes" id="UP001294444"/>
    </source>
</evidence>
<reference evidence="2" key="1">
    <citation type="submission" date="2023-10" db="EMBL/GenBank/DDBJ databases">
        <authorList>
            <person name="Guldener U."/>
        </authorList>
    </citation>
    <scope>NUCLEOTIDE SEQUENCE</scope>
    <source>
        <strain evidence="2">Mp4</strain>
    </source>
</reference>
<organism evidence="2 3">
    <name type="scientific">Melanopsichium pennsylvanicum</name>
    <dbReference type="NCBI Taxonomy" id="63383"/>
    <lineage>
        <taxon>Eukaryota</taxon>
        <taxon>Fungi</taxon>
        <taxon>Dikarya</taxon>
        <taxon>Basidiomycota</taxon>
        <taxon>Ustilaginomycotina</taxon>
        <taxon>Ustilaginomycetes</taxon>
        <taxon>Ustilaginales</taxon>
        <taxon>Ustilaginaceae</taxon>
        <taxon>Melanopsichium</taxon>
    </lineage>
</organism>
<proteinExistence type="predicted"/>
<sequence length="105" mass="11709">MSAFPSEAVDMASFRSFVTELSRKSRELVLNCTVQRGRQAEENDNSTGAGASCARKRTPLRLGESKETFSSLNVFKSRDPLTFFFLQSTSSFKMLLSGYHSHESS</sequence>
<protein>
    <submittedName>
        <fullName evidence="2">Uncharacterized protein</fullName>
    </submittedName>
</protein>
<evidence type="ECO:0000313" key="2">
    <source>
        <dbReference type="EMBL" id="SNX83276.1"/>
    </source>
</evidence>
<feature type="region of interest" description="Disordered" evidence="1">
    <location>
        <begin position="36"/>
        <end position="55"/>
    </location>
</feature>
<evidence type="ECO:0000256" key="1">
    <source>
        <dbReference type="SAM" id="MobiDB-lite"/>
    </source>
</evidence>
<name>A0AAJ4XK43_9BASI</name>
<gene>
    <name evidence="2" type="ORF">MEPE_01983</name>
</gene>
<dbReference type="Proteomes" id="UP001294444">
    <property type="component" value="Unassembled WGS sequence"/>
</dbReference>
<dbReference type="EMBL" id="OAPG01000003">
    <property type="protein sequence ID" value="SNX83276.1"/>
    <property type="molecule type" value="Genomic_DNA"/>
</dbReference>